<reference evidence="1" key="1">
    <citation type="submission" date="2022-03" db="EMBL/GenBank/DDBJ databases">
        <authorList>
            <person name="Sayadi A."/>
        </authorList>
    </citation>
    <scope>NUCLEOTIDE SEQUENCE</scope>
</reference>
<dbReference type="EMBL" id="CAKOFQ010006687">
    <property type="protein sequence ID" value="CAH1960171.1"/>
    <property type="molecule type" value="Genomic_DNA"/>
</dbReference>
<proteinExistence type="predicted"/>
<dbReference type="Proteomes" id="UP001152888">
    <property type="component" value="Unassembled WGS sequence"/>
</dbReference>
<evidence type="ECO:0000313" key="2">
    <source>
        <dbReference type="Proteomes" id="UP001152888"/>
    </source>
</evidence>
<gene>
    <name evidence="1" type="ORF">ACAOBT_LOCUS3576</name>
</gene>
<protein>
    <submittedName>
        <fullName evidence="1">Uncharacterized protein</fullName>
    </submittedName>
</protein>
<comment type="caution">
    <text evidence="1">The sequence shown here is derived from an EMBL/GenBank/DDBJ whole genome shotgun (WGS) entry which is preliminary data.</text>
</comment>
<sequence>MPEYRKTTSSMLQKIMKSKLSSPHASLGIARFLRSPASNTRRSRHPHFLVTR</sequence>
<dbReference type="AlphaFoldDB" id="A0A9P0JTS3"/>
<evidence type="ECO:0000313" key="1">
    <source>
        <dbReference type="EMBL" id="CAH1960171.1"/>
    </source>
</evidence>
<name>A0A9P0JTS3_ACAOB</name>
<accession>A0A9P0JTS3</accession>
<organism evidence="1 2">
    <name type="scientific">Acanthoscelides obtectus</name>
    <name type="common">Bean weevil</name>
    <name type="synonym">Bruchus obtectus</name>
    <dbReference type="NCBI Taxonomy" id="200917"/>
    <lineage>
        <taxon>Eukaryota</taxon>
        <taxon>Metazoa</taxon>
        <taxon>Ecdysozoa</taxon>
        <taxon>Arthropoda</taxon>
        <taxon>Hexapoda</taxon>
        <taxon>Insecta</taxon>
        <taxon>Pterygota</taxon>
        <taxon>Neoptera</taxon>
        <taxon>Endopterygota</taxon>
        <taxon>Coleoptera</taxon>
        <taxon>Polyphaga</taxon>
        <taxon>Cucujiformia</taxon>
        <taxon>Chrysomeloidea</taxon>
        <taxon>Chrysomelidae</taxon>
        <taxon>Bruchinae</taxon>
        <taxon>Bruchini</taxon>
        <taxon>Acanthoscelides</taxon>
    </lineage>
</organism>
<keyword evidence="2" id="KW-1185">Reference proteome</keyword>